<feature type="transmembrane region" description="Helical" evidence="8">
    <location>
        <begin position="100"/>
        <end position="122"/>
    </location>
</feature>
<dbReference type="STRING" id="1122184.SAMN02745176_01103"/>
<feature type="transmembrane region" description="Helical" evidence="8">
    <location>
        <begin position="128"/>
        <end position="148"/>
    </location>
</feature>
<organism evidence="9 10">
    <name type="scientific">Lutispora thermophila DSM 19022</name>
    <dbReference type="NCBI Taxonomy" id="1122184"/>
    <lineage>
        <taxon>Bacteria</taxon>
        <taxon>Bacillati</taxon>
        <taxon>Bacillota</taxon>
        <taxon>Clostridia</taxon>
        <taxon>Lutisporales</taxon>
        <taxon>Lutisporaceae</taxon>
        <taxon>Lutispora</taxon>
    </lineage>
</organism>
<evidence type="ECO:0000256" key="1">
    <source>
        <dbReference type="ARBA" id="ARBA00004651"/>
    </source>
</evidence>
<protein>
    <submittedName>
        <fullName evidence="9">Uncharacterized protein</fullName>
    </submittedName>
</protein>
<comment type="similarity">
    <text evidence="2">Belongs to the auxin efflux carrier (TC 2.A.69) family.</text>
</comment>
<keyword evidence="3" id="KW-0813">Transport</keyword>
<feature type="transmembrane region" description="Helical" evidence="8">
    <location>
        <begin position="220"/>
        <end position="244"/>
    </location>
</feature>
<keyword evidence="10" id="KW-1185">Reference proteome</keyword>
<feature type="transmembrane region" description="Helical" evidence="8">
    <location>
        <begin position="66"/>
        <end position="88"/>
    </location>
</feature>
<evidence type="ECO:0000256" key="2">
    <source>
        <dbReference type="ARBA" id="ARBA00010145"/>
    </source>
</evidence>
<feature type="transmembrane region" description="Helical" evidence="8">
    <location>
        <begin position="6"/>
        <end position="24"/>
    </location>
</feature>
<gene>
    <name evidence="9" type="ORF">SAMN02745176_01103</name>
</gene>
<evidence type="ECO:0000256" key="7">
    <source>
        <dbReference type="ARBA" id="ARBA00023136"/>
    </source>
</evidence>
<reference evidence="9 10" key="1">
    <citation type="submission" date="2016-11" db="EMBL/GenBank/DDBJ databases">
        <authorList>
            <person name="Jaros S."/>
            <person name="Januszkiewicz K."/>
            <person name="Wedrychowicz H."/>
        </authorList>
    </citation>
    <scope>NUCLEOTIDE SEQUENCE [LARGE SCALE GENOMIC DNA]</scope>
    <source>
        <strain evidence="9 10">DSM 19022</strain>
    </source>
</reference>
<accession>A0A1M6DB44</accession>
<keyword evidence="7 8" id="KW-0472">Membrane</keyword>
<dbReference type="InterPro" id="IPR004776">
    <property type="entry name" value="Mem_transp_PIN-like"/>
</dbReference>
<evidence type="ECO:0000313" key="10">
    <source>
        <dbReference type="Proteomes" id="UP000184442"/>
    </source>
</evidence>
<dbReference type="RefSeq" id="WP_073025227.1">
    <property type="nucleotide sequence ID" value="NZ_FQZS01000006.1"/>
</dbReference>
<dbReference type="Proteomes" id="UP000184442">
    <property type="component" value="Unassembled WGS sequence"/>
</dbReference>
<dbReference type="GO" id="GO:0055085">
    <property type="term" value="P:transmembrane transport"/>
    <property type="evidence" value="ECO:0007669"/>
    <property type="project" value="InterPro"/>
</dbReference>
<keyword evidence="6 8" id="KW-1133">Transmembrane helix</keyword>
<comment type="subcellular location">
    <subcellularLocation>
        <location evidence="1">Cell membrane</location>
        <topology evidence="1">Multi-pass membrane protein</topology>
    </subcellularLocation>
</comment>
<feature type="transmembrane region" description="Helical" evidence="8">
    <location>
        <begin position="160"/>
        <end position="177"/>
    </location>
</feature>
<dbReference type="GO" id="GO:0005886">
    <property type="term" value="C:plasma membrane"/>
    <property type="evidence" value="ECO:0007669"/>
    <property type="project" value="UniProtKB-SubCell"/>
</dbReference>
<evidence type="ECO:0000256" key="8">
    <source>
        <dbReference type="SAM" id="Phobius"/>
    </source>
</evidence>
<sequence length="308" mass="34134">MSFQVAVNQILILFTIMIIGFICKKTKLIDENTEKSLSSVMLNITLPSLMLSTINVSYDPDTLPNMLQIFCITIVFYIIIILFANGTARLFRFKSPLADTYINLITFANVGFMGFPIVNAMLGQIGVLYATIVNLIFNLLLWTYGILIINKEGSIDLKKLFNIGTISSSLTIILFTLKIRMPAVLLTALDMIGDMTTPISMILIGSYIADIDSVKSFFDWRIGVISFFRLLLIPTVLAFVLSWLGINNTVISLCTILAAAPSGTTNAIFAKQFNAEPTFTSVAVFVTTLLFLVTLPCIIFILNNYILI</sequence>
<keyword evidence="5 8" id="KW-0812">Transmembrane</keyword>
<feature type="transmembrane region" description="Helical" evidence="8">
    <location>
        <begin position="36"/>
        <end position="54"/>
    </location>
</feature>
<dbReference type="PANTHER" id="PTHR36838:SF1">
    <property type="entry name" value="SLR1864 PROTEIN"/>
    <property type="match status" value="1"/>
</dbReference>
<dbReference type="Pfam" id="PF03547">
    <property type="entry name" value="Mem_trans"/>
    <property type="match status" value="2"/>
</dbReference>
<evidence type="ECO:0000313" key="9">
    <source>
        <dbReference type="EMBL" id="SHI70443.1"/>
    </source>
</evidence>
<keyword evidence="4" id="KW-1003">Cell membrane</keyword>
<name>A0A1M6DB44_9FIRM</name>
<proteinExistence type="inferred from homology"/>
<feature type="transmembrane region" description="Helical" evidence="8">
    <location>
        <begin position="282"/>
        <end position="306"/>
    </location>
</feature>
<feature type="transmembrane region" description="Helical" evidence="8">
    <location>
        <begin position="250"/>
        <end position="270"/>
    </location>
</feature>
<evidence type="ECO:0000256" key="6">
    <source>
        <dbReference type="ARBA" id="ARBA00022989"/>
    </source>
</evidence>
<dbReference type="EMBL" id="FQZS01000006">
    <property type="protein sequence ID" value="SHI70443.1"/>
    <property type="molecule type" value="Genomic_DNA"/>
</dbReference>
<evidence type="ECO:0000256" key="4">
    <source>
        <dbReference type="ARBA" id="ARBA00022475"/>
    </source>
</evidence>
<dbReference type="PANTHER" id="PTHR36838">
    <property type="entry name" value="AUXIN EFFLUX CARRIER FAMILY PROTEIN"/>
    <property type="match status" value="1"/>
</dbReference>
<dbReference type="OrthoDB" id="9798064at2"/>
<dbReference type="AlphaFoldDB" id="A0A1M6DB44"/>
<evidence type="ECO:0000256" key="5">
    <source>
        <dbReference type="ARBA" id="ARBA00022692"/>
    </source>
</evidence>
<evidence type="ECO:0000256" key="3">
    <source>
        <dbReference type="ARBA" id="ARBA00022448"/>
    </source>
</evidence>
<dbReference type="InterPro" id="IPR038770">
    <property type="entry name" value="Na+/solute_symporter_sf"/>
</dbReference>
<dbReference type="Gene3D" id="1.20.1530.20">
    <property type="match status" value="1"/>
</dbReference>